<name>A0ABW4QVK9_9BACT</name>
<keyword evidence="4" id="KW-1185">Reference proteome</keyword>
<comment type="caution">
    <text evidence="3">The sequence shown here is derived from an EMBL/GenBank/DDBJ whole genome shotgun (WGS) entry which is preliminary data.</text>
</comment>
<dbReference type="Proteomes" id="UP001597197">
    <property type="component" value="Unassembled WGS sequence"/>
</dbReference>
<feature type="signal peptide" evidence="2">
    <location>
        <begin position="1"/>
        <end position="20"/>
    </location>
</feature>
<dbReference type="RefSeq" id="WP_382319683.1">
    <property type="nucleotide sequence ID" value="NZ_JBHUIA010000005.1"/>
</dbReference>
<reference evidence="4" key="1">
    <citation type="journal article" date="2019" name="Int. J. Syst. Evol. Microbiol.">
        <title>The Global Catalogue of Microorganisms (GCM) 10K type strain sequencing project: providing services to taxonomists for standard genome sequencing and annotation.</title>
        <authorList>
            <consortium name="The Broad Institute Genomics Platform"/>
            <consortium name="The Broad Institute Genome Sequencing Center for Infectious Disease"/>
            <person name="Wu L."/>
            <person name="Ma J."/>
        </authorList>
    </citation>
    <scope>NUCLEOTIDE SEQUENCE [LARGE SCALE GENOMIC DNA]</scope>
    <source>
        <strain evidence="4">CGMCC 1.15795</strain>
    </source>
</reference>
<organism evidence="3 4">
    <name type="scientific">Hymenobacter bucti</name>
    <dbReference type="NCBI Taxonomy" id="1844114"/>
    <lineage>
        <taxon>Bacteria</taxon>
        <taxon>Pseudomonadati</taxon>
        <taxon>Bacteroidota</taxon>
        <taxon>Cytophagia</taxon>
        <taxon>Cytophagales</taxon>
        <taxon>Hymenobacteraceae</taxon>
        <taxon>Hymenobacter</taxon>
    </lineage>
</organism>
<feature type="compositionally biased region" description="Low complexity" evidence="1">
    <location>
        <begin position="39"/>
        <end position="48"/>
    </location>
</feature>
<feature type="chain" id="PRO_5047148142" description="DUF3857 domain-containing protein" evidence="2">
    <location>
        <begin position="21"/>
        <end position="245"/>
    </location>
</feature>
<evidence type="ECO:0000256" key="1">
    <source>
        <dbReference type="SAM" id="MobiDB-lite"/>
    </source>
</evidence>
<sequence>MFRFLLACLLTLGVGLRAEAHSEHPAQAKAARSAKKNGAVPARRAKAPASKPQAAITLRVVEMGSLRLVGDYKLAVQNQGDQPDQDAIDTQRLAELDSAKAASIVEIRELYPETAALPADLALTLRRPAAPLGKRRFRTRLVRTGRWSTSREAVESLTCTDAGPLVLARLPATATTPAQVLAGPGYDQIVPLRPLELTQVAVLRLCGERARQVQAYAMLYNLHFEQTDDVARLLDYYNRIAVVQE</sequence>
<evidence type="ECO:0000256" key="2">
    <source>
        <dbReference type="SAM" id="SignalP"/>
    </source>
</evidence>
<evidence type="ECO:0008006" key="5">
    <source>
        <dbReference type="Google" id="ProtNLM"/>
    </source>
</evidence>
<keyword evidence="2" id="KW-0732">Signal</keyword>
<dbReference type="EMBL" id="JBHUFD010000005">
    <property type="protein sequence ID" value="MFD1873648.1"/>
    <property type="molecule type" value="Genomic_DNA"/>
</dbReference>
<proteinExistence type="predicted"/>
<evidence type="ECO:0000313" key="3">
    <source>
        <dbReference type="EMBL" id="MFD1873648.1"/>
    </source>
</evidence>
<accession>A0ABW4QVK9</accession>
<protein>
    <recommendedName>
        <fullName evidence="5">DUF3857 domain-containing protein</fullName>
    </recommendedName>
</protein>
<evidence type="ECO:0000313" key="4">
    <source>
        <dbReference type="Proteomes" id="UP001597197"/>
    </source>
</evidence>
<feature type="region of interest" description="Disordered" evidence="1">
    <location>
        <begin position="26"/>
        <end position="48"/>
    </location>
</feature>
<gene>
    <name evidence="3" type="ORF">ACFSDX_14470</name>
</gene>